<dbReference type="AlphaFoldDB" id="A0A2T4Z4D8"/>
<organism evidence="2 3">
    <name type="scientific">Desmospora activa DSM 45169</name>
    <dbReference type="NCBI Taxonomy" id="1121389"/>
    <lineage>
        <taxon>Bacteria</taxon>
        <taxon>Bacillati</taxon>
        <taxon>Bacillota</taxon>
        <taxon>Bacilli</taxon>
        <taxon>Bacillales</taxon>
        <taxon>Thermoactinomycetaceae</taxon>
        <taxon>Desmospora</taxon>
    </lineage>
</organism>
<dbReference type="Pfam" id="PF09527">
    <property type="entry name" value="ATPase_gene1"/>
    <property type="match status" value="1"/>
</dbReference>
<feature type="transmembrane region" description="Helical" evidence="1">
    <location>
        <begin position="12"/>
        <end position="36"/>
    </location>
</feature>
<reference evidence="2 3" key="1">
    <citation type="submission" date="2018-04" db="EMBL/GenBank/DDBJ databases">
        <title>Genomic Encyclopedia of Archaeal and Bacterial Type Strains, Phase II (KMG-II): from individual species to whole genera.</title>
        <authorList>
            <person name="Goeker M."/>
        </authorList>
    </citation>
    <scope>NUCLEOTIDE SEQUENCE [LARGE SCALE GENOMIC DNA]</scope>
    <source>
        <strain evidence="2 3">DSM 45169</strain>
    </source>
</reference>
<evidence type="ECO:0000256" key="1">
    <source>
        <dbReference type="SAM" id="Phobius"/>
    </source>
</evidence>
<accession>A0A2T4Z4D8</accession>
<sequence>MRIVKKNTDNPWRIMGLIGTLGLEILLFAFLGIWIGKALDERWGTEPAMLLIGIGAGLVLGFLSVIYTIIVHLKE</sequence>
<gene>
    <name evidence="2" type="ORF">C8J48_3083</name>
</gene>
<protein>
    <submittedName>
        <fullName evidence="2">Putative F0F1-ATPase subunit (Ca2+/Mg2+ transporter)</fullName>
    </submittedName>
</protein>
<proteinExistence type="predicted"/>
<evidence type="ECO:0000313" key="2">
    <source>
        <dbReference type="EMBL" id="PTM56758.1"/>
    </source>
</evidence>
<dbReference type="InterPro" id="IPR032820">
    <property type="entry name" value="ATPase_put"/>
</dbReference>
<keyword evidence="1" id="KW-1133">Transmembrane helix</keyword>
<name>A0A2T4Z4D8_9BACL</name>
<evidence type="ECO:0000313" key="3">
    <source>
        <dbReference type="Proteomes" id="UP000241639"/>
    </source>
</evidence>
<feature type="transmembrane region" description="Helical" evidence="1">
    <location>
        <begin position="48"/>
        <end position="70"/>
    </location>
</feature>
<keyword evidence="1" id="KW-0472">Membrane</keyword>
<dbReference type="Proteomes" id="UP000241639">
    <property type="component" value="Unassembled WGS sequence"/>
</dbReference>
<comment type="caution">
    <text evidence="2">The sequence shown here is derived from an EMBL/GenBank/DDBJ whole genome shotgun (WGS) entry which is preliminary data.</text>
</comment>
<keyword evidence="3" id="KW-1185">Reference proteome</keyword>
<keyword evidence="1" id="KW-0812">Transmembrane</keyword>
<dbReference type="EMBL" id="PZZP01000002">
    <property type="protein sequence ID" value="PTM56758.1"/>
    <property type="molecule type" value="Genomic_DNA"/>
</dbReference>